<dbReference type="PROSITE" id="PS50123">
    <property type="entry name" value="CHER"/>
    <property type="match status" value="1"/>
</dbReference>
<dbReference type="Pfam" id="PF01739">
    <property type="entry name" value="CheR"/>
    <property type="match status" value="1"/>
</dbReference>
<reference evidence="3 4" key="1">
    <citation type="submission" date="2021-02" db="EMBL/GenBank/DDBJ databases">
        <title>De Novo genome assembly of isolated myxobacteria.</title>
        <authorList>
            <person name="Stevens D.C."/>
        </authorList>
    </citation>
    <scope>NUCLEOTIDE SEQUENCE [LARGE SCALE GENOMIC DNA]</scope>
    <source>
        <strain evidence="4">SCPEA02</strain>
    </source>
</reference>
<feature type="domain" description="CheR-type methyltransferase" evidence="2">
    <location>
        <begin position="11"/>
        <end position="250"/>
    </location>
</feature>
<dbReference type="InterPro" id="IPR000780">
    <property type="entry name" value="CheR_MeTrfase"/>
</dbReference>
<dbReference type="Gene3D" id="1.25.40.10">
    <property type="entry name" value="Tetratricopeptide repeat domain"/>
    <property type="match status" value="1"/>
</dbReference>
<evidence type="ECO:0000313" key="3">
    <source>
        <dbReference type="EMBL" id="QSQ22208.1"/>
    </source>
</evidence>
<dbReference type="PRINTS" id="PR00996">
    <property type="entry name" value="CHERMTFRASE"/>
</dbReference>
<name>A0ABX7P198_9BACT</name>
<feature type="compositionally biased region" description="Low complexity" evidence="1">
    <location>
        <begin position="320"/>
        <end position="329"/>
    </location>
</feature>
<dbReference type="SUPFAM" id="SSF53335">
    <property type="entry name" value="S-adenosyl-L-methionine-dependent methyltransferases"/>
    <property type="match status" value="1"/>
</dbReference>
<evidence type="ECO:0000256" key="1">
    <source>
        <dbReference type="SAM" id="MobiDB-lite"/>
    </source>
</evidence>
<evidence type="ECO:0000259" key="2">
    <source>
        <dbReference type="PROSITE" id="PS50123"/>
    </source>
</evidence>
<dbReference type="SMART" id="SM00138">
    <property type="entry name" value="MeTrc"/>
    <property type="match status" value="1"/>
</dbReference>
<gene>
    <name evidence="3" type="ORF">JY651_44970</name>
</gene>
<dbReference type="InterPro" id="IPR029063">
    <property type="entry name" value="SAM-dependent_MTases_sf"/>
</dbReference>
<feature type="region of interest" description="Disordered" evidence="1">
    <location>
        <begin position="290"/>
        <end position="396"/>
    </location>
</feature>
<dbReference type="InterPro" id="IPR050903">
    <property type="entry name" value="Bact_Chemotaxis_MeTrfase"/>
</dbReference>
<dbReference type="PANTHER" id="PTHR24422">
    <property type="entry name" value="CHEMOTAXIS PROTEIN METHYLTRANSFERASE"/>
    <property type="match status" value="1"/>
</dbReference>
<dbReference type="InterPro" id="IPR011990">
    <property type="entry name" value="TPR-like_helical_dom_sf"/>
</dbReference>
<proteinExistence type="predicted"/>
<dbReference type="PANTHER" id="PTHR24422:SF10">
    <property type="entry name" value="CHEMOTAXIS PROTEIN METHYLTRANSFERASE 2"/>
    <property type="match status" value="1"/>
</dbReference>
<dbReference type="RefSeq" id="WP_206723785.1">
    <property type="nucleotide sequence ID" value="NZ_CP071090.1"/>
</dbReference>
<dbReference type="SUPFAM" id="SSF48452">
    <property type="entry name" value="TPR-like"/>
    <property type="match status" value="1"/>
</dbReference>
<accession>A0ABX7P198</accession>
<dbReference type="Gene3D" id="3.40.50.150">
    <property type="entry name" value="Vaccinia Virus protein VP39"/>
    <property type="match status" value="1"/>
</dbReference>
<organism evidence="3 4">
    <name type="scientific">Pyxidicoccus parkwayensis</name>
    <dbReference type="NCBI Taxonomy" id="2813578"/>
    <lineage>
        <taxon>Bacteria</taxon>
        <taxon>Pseudomonadati</taxon>
        <taxon>Myxococcota</taxon>
        <taxon>Myxococcia</taxon>
        <taxon>Myxococcales</taxon>
        <taxon>Cystobacterineae</taxon>
        <taxon>Myxococcaceae</taxon>
        <taxon>Pyxidicoccus</taxon>
    </lineage>
</organism>
<dbReference type="InterPro" id="IPR022642">
    <property type="entry name" value="CheR_C"/>
</dbReference>
<dbReference type="Proteomes" id="UP000662747">
    <property type="component" value="Chromosome"/>
</dbReference>
<dbReference type="EMBL" id="CP071090">
    <property type="protein sequence ID" value="QSQ22208.1"/>
    <property type="molecule type" value="Genomic_DNA"/>
</dbReference>
<protein>
    <submittedName>
        <fullName evidence="3">Protein-glutamate O-methyltransferase CheR</fullName>
    </submittedName>
</protein>
<feature type="compositionally biased region" description="Polar residues" evidence="1">
    <location>
        <begin position="339"/>
        <end position="349"/>
    </location>
</feature>
<evidence type="ECO:0000313" key="4">
    <source>
        <dbReference type="Proteomes" id="UP000662747"/>
    </source>
</evidence>
<sequence length="569" mass="59958">MSWGPWSHPGFAAVLALVEERAGLAAPSCPAAAEESISGAMARAGVSDFDVYLARLAEDPAALDDLLVELTVGETYFFRNPEHFEHLRRAVLPELRARLGPEHTVRMWSAACASGEEPYSMAVLLQAEGWSEHMAVYATDVSRGALARARQATYGEWSLRGPWADRMRPHLRMEGRRYVLAPDVQQLVRFNYLNLALDTWPSADSGIWKLDVIFCRNVLIYFNRATIEAVARRLHDALADGGYLFTGPSDPPLGDLAPLQPVLTEWGVLYRRPLHGASVSAAAHGLGPGVARGMHEVGSGTPGPVPSEATRETHGMSGVAPGAPLPAGGTRHGAPESGLTPSRDSGTTDAASRRSGVSASGGREGGGVDTVAGRPGVPAPANASAPGAPAAPSRAVHAPNAEALAAARQALERGNWRGAAQRLGALDEDAAVAMEALRALANLDAHAAVDACAEAASRHPLVAGLRYLESLLLLGLGRLADAERSVRQALYLEPSLVVAWLVLGRVLRRRGDSAGALKAWREAELLCAVMPPEAPVPLADGERARGLADVARGERMRLEAALAAGGELT</sequence>
<keyword evidence="4" id="KW-1185">Reference proteome</keyword>
<feature type="compositionally biased region" description="Low complexity" evidence="1">
    <location>
        <begin position="375"/>
        <end position="396"/>
    </location>
</feature>